<dbReference type="Pfam" id="PF00923">
    <property type="entry name" value="TAL_FSA"/>
    <property type="match status" value="1"/>
</dbReference>
<dbReference type="InterPro" id="IPR001585">
    <property type="entry name" value="TAL/FSA"/>
</dbReference>
<reference evidence="2" key="1">
    <citation type="journal article" date="2014" name="Front. Microbiol.">
        <title>High frequency of phylogenetically diverse reductive dehalogenase-homologous genes in deep subseafloor sedimentary metagenomes.</title>
        <authorList>
            <person name="Kawai M."/>
            <person name="Futagami T."/>
            <person name="Toyoda A."/>
            <person name="Takaki Y."/>
            <person name="Nishi S."/>
            <person name="Hori S."/>
            <person name="Arai W."/>
            <person name="Tsubouchi T."/>
            <person name="Morono Y."/>
            <person name="Uchiyama I."/>
            <person name="Ito T."/>
            <person name="Fujiyama A."/>
            <person name="Inagaki F."/>
            <person name="Takami H."/>
        </authorList>
    </citation>
    <scope>NUCLEOTIDE SEQUENCE</scope>
    <source>
        <strain evidence="2">Expedition CK06-06</strain>
    </source>
</reference>
<dbReference type="Gene3D" id="3.20.20.70">
    <property type="entry name" value="Aldolase class I"/>
    <property type="match status" value="1"/>
</dbReference>
<keyword evidence="1" id="KW-0704">Schiff base</keyword>
<sequence>MKFFLDSAMVDEIEYALGAFDIDGVTTNPRHVQVSGKPFLTVVREIAKLVDGTDKTVSVEVNPHYMTYEEIVPEAEKLAAISPNFVIKIQCMESAFKAIEALAKQDIRVNCTLIFSAMQALQAMRSGAFYVSPFIGWKDANAE</sequence>
<accession>X1H7W9</accession>
<dbReference type="EMBL" id="BARU01007110">
    <property type="protein sequence ID" value="GAH41408.1"/>
    <property type="molecule type" value="Genomic_DNA"/>
</dbReference>
<organism evidence="2">
    <name type="scientific">marine sediment metagenome</name>
    <dbReference type="NCBI Taxonomy" id="412755"/>
    <lineage>
        <taxon>unclassified sequences</taxon>
        <taxon>metagenomes</taxon>
        <taxon>ecological metagenomes</taxon>
    </lineage>
</organism>
<name>X1H7W9_9ZZZZ</name>
<dbReference type="GO" id="GO:0005975">
    <property type="term" value="P:carbohydrate metabolic process"/>
    <property type="evidence" value="ECO:0007669"/>
    <property type="project" value="InterPro"/>
</dbReference>
<proteinExistence type="predicted"/>
<comment type="caution">
    <text evidence="2">The sequence shown here is derived from an EMBL/GenBank/DDBJ whole genome shotgun (WGS) entry which is preliminary data.</text>
</comment>
<protein>
    <recommendedName>
        <fullName evidence="3">Transaldolase</fullName>
    </recommendedName>
</protein>
<gene>
    <name evidence="2" type="ORF">S03H2_14021</name>
</gene>
<dbReference type="PANTHER" id="PTHR10683">
    <property type="entry name" value="TRANSALDOLASE"/>
    <property type="match status" value="1"/>
</dbReference>
<feature type="non-terminal residue" evidence="2">
    <location>
        <position position="143"/>
    </location>
</feature>
<dbReference type="PANTHER" id="PTHR10683:SF40">
    <property type="entry name" value="FRUCTOSE-6-PHOSPHATE ALDOLASE 1-RELATED"/>
    <property type="match status" value="1"/>
</dbReference>
<dbReference type="AlphaFoldDB" id="X1H7W9"/>
<evidence type="ECO:0000256" key="1">
    <source>
        <dbReference type="ARBA" id="ARBA00023270"/>
    </source>
</evidence>
<evidence type="ECO:0008006" key="3">
    <source>
        <dbReference type="Google" id="ProtNLM"/>
    </source>
</evidence>
<dbReference type="InterPro" id="IPR013785">
    <property type="entry name" value="Aldolase_TIM"/>
</dbReference>
<evidence type="ECO:0000313" key="2">
    <source>
        <dbReference type="EMBL" id="GAH41408.1"/>
    </source>
</evidence>
<dbReference type="SUPFAM" id="SSF51569">
    <property type="entry name" value="Aldolase"/>
    <property type="match status" value="1"/>
</dbReference>